<reference evidence="1 2" key="1">
    <citation type="submission" date="2018-07" db="EMBL/GenBank/DDBJ databases">
        <title>A draft genome of a endophytic bacteria, a new species of Pedobacter.</title>
        <authorList>
            <person name="Zhang Z.D."/>
            <person name="Chen Z.J."/>
        </authorList>
    </citation>
    <scope>NUCLEOTIDE SEQUENCE [LARGE SCALE GENOMIC DNA]</scope>
    <source>
        <strain evidence="1 2">RS10</strain>
    </source>
</reference>
<dbReference type="OrthoDB" id="9796999at2"/>
<dbReference type="Proteomes" id="UP000252081">
    <property type="component" value="Unassembled WGS sequence"/>
</dbReference>
<evidence type="ECO:0000313" key="2">
    <source>
        <dbReference type="Proteomes" id="UP000252081"/>
    </source>
</evidence>
<accession>A0A366L299</accession>
<comment type="caution">
    <text evidence="1">The sequence shown here is derived from an EMBL/GenBank/DDBJ whole genome shotgun (WGS) entry which is preliminary data.</text>
</comment>
<proteinExistence type="predicted"/>
<dbReference type="EMBL" id="QNQU01000007">
    <property type="protein sequence ID" value="RBQ07956.1"/>
    <property type="molecule type" value="Genomic_DNA"/>
</dbReference>
<protein>
    <recommendedName>
        <fullName evidence="3">Bacteriocin-protection protein</fullName>
    </recommendedName>
</protein>
<organism evidence="1 2">
    <name type="scientific">Pedobacter miscanthi</name>
    <dbReference type="NCBI Taxonomy" id="2259170"/>
    <lineage>
        <taxon>Bacteria</taxon>
        <taxon>Pseudomonadati</taxon>
        <taxon>Bacteroidota</taxon>
        <taxon>Sphingobacteriia</taxon>
        <taxon>Sphingobacteriales</taxon>
        <taxon>Sphingobacteriaceae</taxon>
        <taxon>Pedobacter</taxon>
    </lineage>
</organism>
<name>A0A366L299_9SPHI</name>
<dbReference type="Pfam" id="PF13376">
    <property type="entry name" value="OmdA"/>
    <property type="match status" value="1"/>
</dbReference>
<keyword evidence="2" id="KW-1185">Reference proteome</keyword>
<gene>
    <name evidence="1" type="ORF">DRW42_10205</name>
</gene>
<evidence type="ECO:0008006" key="3">
    <source>
        <dbReference type="Google" id="ProtNLM"/>
    </source>
</evidence>
<evidence type="ECO:0000313" key="1">
    <source>
        <dbReference type="EMBL" id="RBQ07956.1"/>
    </source>
</evidence>
<sequence>MEESKNGIAAFYAETQLHWRQWLEKNHEKEISVWLIIYKKDASASSLPHSNAVDEALCFGWIDSLTVKRDENSRYQLFSKRKAKSNWSAINKNKALTMIEKGLMHPAGLKIIEIAKANGMWDALNDVENLVVPVDLKKEFDKNAIAFSYWEKFPKSVKKAILKWISEAKRVETRIARVTETIKLAGDNVRAR</sequence>
<dbReference type="AlphaFoldDB" id="A0A366L299"/>
<dbReference type="RefSeq" id="WP_113948716.1">
    <property type="nucleotide sequence ID" value="NZ_QNQU01000007.1"/>
</dbReference>